<proteinExistence type="predicted"/>
<accession>A0A1Y2JJK6</accession>
<feature type="region of interest" description="Disordered" evidence="1">
    <location>
        <begin position="43"/>
        <end position="71"/>
    </location>
</feature>
<evidence type="ECO:0000313" key="3">
    <source>
        <dbReference type="Proteomes" id="UP000193335"/>
    </source>
</evidence>
<sequence length="71" mass="7822">MAEWADFAAWCTAAPQEPGAEPVPVARYMVQLAEVYQEGLDGPAMHREDLGAHNTAGPTSSFFRGEDRRAW</sequence>
<dbReference type="EMBL" id="NAFL01000264">
    <property type="protein sequence ID" value="OSJ29776.1"/>
    <property type="molecule type" value="Genomic_DNA"/>
</dbReference>
<name>A0A1Y2JJK6_BRAJP</name>
<comment type="caution">
    <text evidence="2">The sequence shown here is derived from an EMBL/GenBank/DDBJ whole genome shotgun (WGS) entry which is preliminary data.</text>
</comment>
<evidence type="ECO:0000313" key="2">
    <source>
        <dbReference type="EMBL" id="OSJ29776.1"/>
    </source>
</evidence>
<protein>
    <submittedName>
        <fullName evidence="2">Uncharacterized protein</fullName>
    </submittedName>
</protein>
<evidence type="ECO:0000256" key="1">
    <source>
        <dbReference type="SAM" id="MobiDB-lite"/>
    </source>
</evidence>
<dbReference type="Proteomes" id="UP000193335">
    <property type="component" value="Unassembled WGS sequence"/>
</dbReference>
<dbReference type="AlphaFoldDB" id="A0A1Y2JJK6"/>
<reference evidence="2 3" key="1">
    <citation type="submission" date="2017-03" db="EMBL/GenBank/DDBJ databases">
        <title>Whole genome sequences of fourteen strains of Bradyrhizobium canariense and one strain of Bradyrhizobium japonicum isolated from Lupinus (Papilionoideae: Genisteae) species in Algeria.</title>
        <authorList>
            <person name="Crovadore J."/>
            <person name="Chekireb D."/>
            <person name="Brachmann A."/>
            <person name="Chablais R."/>
            <person name="Cochard B."/>
            <person name="Lefort F."/>
        </authorList>
    </citation>
    <scope>NUCLEOTIDE SEQUENCE [LARGE SCALE GENOMIC DNA]</scope>
    <source>
        <strain evidence="2 3">UBMA197</strain>
    </source>
</reference>
<organism evidence="2 3">
    <name type="scientific">Bradyrhizobium japonicum</name>
    <dbReference type="NCBI Taxonomy" id="375"/>
    <lineage>
        <taxon>Bacteria</taxon>
        <taxon>Pseudomonadati</taxon>
        <taxon>Pseudomonadota</taxon>
        <taxon>Alphaproteobacteria</taxon>
        <taxon>Hyphomicrobiales</taxon>
        <taxon>Nitrobacteraceae</taxon>
        <taxon>Bradyrhizobium</taxon>
    </lineage>
</organism>
<gene>
    <name evidence="2" type="ORF">BSZ19_26785</name>
</gene>